<dbReference type="EMBL" id="CANL01000061">
    <property type="protein sequence ID" value="CCM65262.1"/>
    <property type="molecule type" value="Genomic_DNA"/>
</dbReference>
<accession>R4Z7B9</accession>
<comment type="caution">
    <text evidence="1">The sequence shown here is derived from an EMBL/GenBank/DDBJ whole genome shotgun (WGS) entry which is preliminary data.</text>
</comment>
<keyword evidence="2" id="KW-1185">Reference proteome</keyword>
<organism evidence="1 2">
    <name type="scientific">Candidatus Neomicrothrix parvicella RN1</name>
    <dbReference type="NCBI Taxonomy" id="1229780"/>
    <lineage>
        <taxon>Bacteria</taxon>
        <taxon>Bacillati</taxon>
        <taxon>Actinomycetota</taxon>
        <taxon>Acidimicrobiia</taxon>
        <taxon>Acidimicrobiales</taxon>
        <taxon>Microthrixaceae</taxon>
        <taxon>Candidatus Neomicrothrix</taxon>
    </lineage>
</organism>
<evidence type="ECO:0000313" key="2">
    <source>
        <dbReference type="Proteomes" id="UP000018291"/>
    </source>
</evidence>
<gene>
    <name evidence="1" type="ORF">BN381_640009</name>
</gene>
<dbReference type="RefSeq" id="WP_012229830.1">
    <property type="nucleotide sequence ID" value="NZ_HG422565.1"/>
</dbReference>
<evidence type="ECO:0000313" key="1">
    <source>
        <dbReference type="EMBL" id="CCM65262.1"/>
    </source>
</evidence>
<sequence>MTPAAGNQSDVIRNLIEHCNAVQRQTLLTEARRDDLAKLTQAAADLHDFVYGLCQPTLPDARDDEILNWTFGDALVDLGSAIFLLVSGYHKASASSLRSALDVGMCALYFQIREEREPVASDWNKFFVEWDEGIRATPNWGEMRTYINQFPSVASTNQTCDVDSIGQVYDHFRLLSAFTHTRAWLPAEQAVTGSTSNSVGITAINTVSIAPAHDDDLWLRGVEMTRTTIAHLATVWLAAFPSILLSSPIGDPALTAYDELLASNLGGLVLAHARSIQNLP</sequence>
<protein>
    <submittedName>
        <fullName evidence="1">Uncharacterized protein</fullName>
    </submittedName>
</protein>
<dbReference type="OrthoDB" id="10005544at2"/>
<dbReference type="HOGENOM" id="CLU_992829_0_0_11"/>
<reference evidence="1 2" key="1">
    <citation type="journal article" date="2013" name="ISME J.">
        <title>Metabolic model for the filamentous 'Candidatus Microthrix parvicella' based on genomic and metagenomic analyses.</title>
        <authorList>
            <person name="Jon McIlroy S."/>
            <person name="Kristiansen R."/>
            <person name="Albertsen M."/>
            <person name="Michael Karst S."/>
            <person name="Rossetti S."/>
            <person name="Lund Nielsen J."/>
            <person name="Tandoi V."/>
            <person name="James Seviour R."/>
            <person name="Nielsen P.H."/>
        </authorList>
    </citation>
    <scope>NUCLEOTIDE SEQUENCE [LARGE SCALE GENOMIC DNA]</scope>
    <source>
        <strain evidence="1 2">RN1</strain>
    </source>
</reference>
<name>R4Z7B9_9ACTN</name>
<dbReference type="Proteomes" id="UP000018291">
    <property type="component" value="Unassembled WGS sequence"/>
</dbReference>
<proteinExistence type="predicted"/>
<dbReference type="AlphaFoldDB" id="R4Z7B9"/>